<reference evidence="3" key="1">
    <citation type="submission" date="2017-01" db="EMBL/GenBank/DDBJ databases">
        <title>Comparative genomics of anhydrobiosis in the tardigrade Hypsibius dujardini.</title>
        <authorList>
            <person name="Yoshida Y."/>
            <person name="Koutsovoulos G."/>
            <person name="Laetsch D."/>
            <person name="Stevens L."/>
            <person name="Kumar S."/>
            <person name="Horikawa D."/>
            <person name="Ishino K."/>
            <person name="Komine S."/>
            <person name="Tomita M."/>
            <person name="Blaxter M."/>
            <person name="Arakawa K."/>
        </authorList>
    </citation>
    <scope>NUCLEOTIDE SEQUENCE [LARGE SCALE GENOMIC DNA]</scope>
    <source>
        <strain evidence="3">Z151</strain>
    </source>
</reference>
<gene>
    <name evidence="2" type="ORF">BV898_19558</name>
</gene>
<keyword evidence="3" id="KW-1185">Reference proteome</keyword>
<evidence type="ECO:0000256" key="1">
    <source>
        <dbReference type="SAM" id="MobiDB-lite"/>
    </source>
</evidence>
<proteinExistence type="predicted"/>
<dbReference type="AlphaFoldDB" id="A0A9X6NLV6"/>
<comment type="caution">
    <text evidence="2">The sequence shown here is derived from an EMBL/GenBank/DDBJ whole genome shotgun (WGS) entry which is preliminary data.</text>
</comment>
<name>A0A9X6NLV6_HYPEX</name>
<feature type="compositionally biased region" description="Basic and acidic residues" evidence="1">
    <location>
        <begin position="68"/>
        <end position="86"/>
    </location>
</feature>
<feature type="compositionally biased region" description="Polar residues" evidence="1">
    <location>
        <begin position="87"/>
        <end position="104"/>
    </location>
</feature>
<feature type="region of interest" description="Disordered" evidence="1">
    <location>
        <begin position="66"/>
        <end position="104"/>
    </location>
</feature>
<sequence length="104" mass="11697">MECRHAAQAAPGNNIVRRPALRAFWSIRPASAERRRLKDFTIISFEILLNRVATEYGYNGRRRIPLVDGHDTLESPKKTASPDHSSRLTSGRSKSQTPASHCLQ</sequence>
<dbReference type="EMBL" id="MTYJ01000566">
    <property type="protein sequence ID" value="OWA55171.1"/>
    <property type="molecule type" value="Genomic_DNA"/>
</dbReference>
<protein>
    <submittedName>
        <fullName evidence="2">Uncharacterized protein</fullName>
    </submittedName>
</protein>
<accession>A0A9X6NLV6</accession>
<dbReference type="Proteomes" id="UP000192578">
    <property type="component" value="Unassembled WGS sequence"/>
</dbReference>
<evidence type="ECO:0000313" key="2">
    <source>
        <dbReference type="EMBL" id="OWA55171.1"/>
    </source>
</evidence>
<organism evidence="2 3">
    <name type="scientific">Hypsibius exemplaris</name>
    <name type="common">Freshwater tardigrade</name>
    <dbReference type="NCBI Taxonomy" id="2072580"/>
    <lineage>
        <taxon>Eukaryota</taxon>
        <taxon>Metazoa</taxon>
        <taxon>Ecdysozoa</taxon>
        <taxon>Tardigrada</taxon>
        <taxon>Eutardigrada</taxon>
        <taxon>Parachela</taxon>
        <taxon>Hypsibioidea</taxon>
        <taxon>Hypsibiidae</taxon>
        <taxon>Hypsibius</taxon>
    </lineage>
</organism>
<evidence type="ECO:0000313" key="3">
    <source>
        <dbReference type="Proteomes" id="UP000192578"/>
    </source>
</evidence>